<evidence type="ECO:0000313" key="3">
    <source>
        <dbReference type="Proteomes" id="UP000214365"/>
    </source>
</evidence>
<dbReference type="EMBL" id="LFMY01000007">
    <property type="protein sequence ID" value="OKL59566.1"/>
    <property type="molecule type" value="Genomic_DNA"/>
</dbReference>
<accession>A0A225AX59</accession>
<feature type="transmembrane region" description="Helical" evidence="1">
    <location>
        <begin position="77"/>
        <end position="96"/>
    </location>
</feature>
<dbReference type="OrthoDB" id="419711at2759"/>
<name>A0A225AX59_TALAT</name>
<feature type="transmembrane region" description="Helical" evidence="1">
    <location>
        <begin position="35"/>
        <end position="57"/>
    </location>
</feature>
<keyword evidence="1" id="KW-0812">Transmembrane</keyword>
<dbReference type="PANTHER" id="PTHR12242:SF1">
    <property type="entry name" value="MYND-TYPE DOMAIN-CONTAINING PROTEIN"/>
    <property type="match status" value="1"/>
</dbReference>
<keyword evidence="1" id="KW-0472">Membrane</keyword>
<evidence type="ECO:0000256" key="1">
    <source>
        <dbReference type="SAM" id="Phobius"/>
    </source>
</evidence>
<evidence type="ECO:0008006" key="4">
    <source>
        <dbReference type="Google" id="ProtNLM"/>
    </source>
</evidence>
<keyword evidence="1" id="KW-1133">Transmembrane helix</keyword>
<feature type="transmembrane region" description="Helical" evidence="1">
    <location>
        <begin position="148"/>
        <end position="169"/>
    </location>
</feature>
<evidence type="ECO:0000313" key="2">
    <source>
        <dbReference type="EMBL" id="OKL59566.1"/>
    </source>
</evidence>
<keyword evidence="3" id="KW-1185">Reference proteome</keyword>
<dbReference type="Proteomes" id="UP000214365">
    <property type="component" value="Unassembled WGS sequence"/>
</dbReference>
<dbReference type="GeneID" id="31004865"/>
<comment type="caution">
    <text evidence="2">The sequence shown here is derived from an EMBL/GenBank/DDBJ whole genome shotgun (WGS) entry which is preliminary data.</text>
</comment>
<proteinExistence type="predicted"/>
<dbReference type="RefSeq" id="XP_020119687.1">
    <property type="nucleotide sequence ID" value="XM_020267395.1"/>
</dbReference>
<dbReference type="PANTHER" id="PTHR12242">
    <property type="entry name" value="OS02G0130600 PROTEIN-RELATED"/>
    <property type="match status" value="1"/>
</dbReference>
<reference evidence="2 3" key="1">
    <citation type="submission" date="2015-06" db="EMBL/GenBank/DDBJ databases">
        <title>Talaromyces atroroseus IBT 11181 draft genome.</title>
        <authorList>
            <person name="Rasmussen K.B."/>
            <person name="Rasmussen S."/>
            <person name="Petersen B."/>
            <person name="Sicheritz-Ponten T."/>
            <person name="Mortensen U.H."/>
            <person name="Thrane U."/>
        </authorList>
    </citation>
    <scope>NUCLEOTIDE SEQUENCE [LARGE SCALE GENOMIC DNA]</scope>
    <source>
        <strain evidence="2 3">IBT 11181</strain>
    </source>
</reference>
<dbReference type="STRING" id="1441469.A0A225AX59"/>
<dbReference type="GO" id="GO:0016020">
    <property type="term" value="C:membrane"/>
    <property type="evidence" value="ECO:0007669"/>
    <property type="project" value="TreeGrafter"/>
</dbReference>
<feature type="transmembrane region" description="Helical" evidence="1">
    <location>
        <begin position="220"/>
        <end position="244"/>
    </location>
</feature>
<gene>
    <name evidence="2" type="ORF">UA08_05109</name>
</gene>
<dbReference type="AlphaFoldDB" id="A0A225AX59"/>
<feature type="transmembrane region" description="Helical" evidence="1">
    <location>
        <begin position="176"/>
        <end position="195"/>
    </location>
</feature>
<organism evidence="2 3">
    <name type="scientific">Talaromyces atroroseus</name>
    <dbReference type="NCBI Taxonomy" id="1441469"/>
    <lineage>
        <taxon>Eukaryota</taxon>
        <taxon>Fungi</taxon>
        <taxon>Dikarya</taxon>
        <taxon>Ascomycota</taxon>
        <taxon>Pezizomycotina</taxon>
        <taxon>Eurotiomycetes</taxon>
        <taxon>Eurotiomycetidae</taxon>
        <taxon>Eurotiales</taxon>
        <taxon>Trichocomaceae</taxon>
        <taxon>Talaromyces</taxon>
        <taxon>Talaromyces sect. Trachyspermi</taxon>
    </lineage>
</organism>
<protein>
    <recommendedName>
        <fullName evidence="4">FAR-17a/AIG1-like protein</fullName>
    </recommendedName>
</protein>
<sequence>MARRPFLALFGADPALDHLHPYETSWLLPPVLLGALRAIIAVYVFFCLIYIFCYYGTHDGDHYLIGQTFSYFTYLNFWGMAFYFAVAAFHSFAYAATGRSVMFEKLPRVFRGLHALFYSCITTFPFLVLIVYWGVLYPGTWFKTWFEAWSNVSEHGLIGLYALLELFLATTPTHPLINLAFLILILALYLSLAYLTHKTEGFYAYSFLDPGTHGQHSGKVAAYCFTILAAIIVIFLVTWVCIWLRQRLTGGRIKRARRDRTLIYSSNNNGNYNAQPDFITKGPNEF</sequence>
<feature type="transmembrane region" description="Helical" evidence="1">
    <location>
        <begin position="116"/>
        <end position="136"/>
    </location>
</feature>